<sequence length="426" mass="48366">MKTTLRIQSDRFLINDALVYSELPHVPSAYHGLLLNARMIQGIFDDAQAPERFCRYGKNFDAVQNTEELIAALPQWYQYGLRAVTVGFQGGGPCFTIDNETIDNNPYSPDGTVISPAYLERMEKIIRAADALGMVVIVSLFYGSQTRFLQDDKAVMQAVKTAANWLRDQGFTNIILEIANEHDIVCYQRHPILYTEKGIVTLIEIAQRESGGIPVGCSGTGGYFDFDIANASDVILIHGNDQSRQQFYNLIQKAKAVVPQKPIICNEDSQAISRLAVAMREGISWGYYNNMTKQEPPVYWEITKGEDEFFCMRMAELLGIQRPKLPLKEQFYLQGLEAQMVYEGKRWIRLASLYPEKIDYVEFYREGQLVGRAYDDPFMLNSIGSNWLQKPFPEKLFPGESWSAKVYLTDGTVVETNTVLSEKTQE</sequence>
<evidence type="ECO:0000313" key="1">
    <source>
        <dbReference type="EMBL" id="MBC8609643.1"/>
    </source>
</evidence>
<reference evidence="1" key="1">
    <citation type="submission" date="2020-08" db="EMBL/GenBank/DDBJ databases">
        <title>Genome public.</title>
        <authorList>
            <person name="Liu C."/>
            <person name="Sun Q."/>
        </authorList>
    </citation>
    <scope>NUCLEOTIDE SEQUENCE</scope>
    <source>
        <strain evidence="1">NSJ-15</strain>
    </source>
</reference>
<organism evidence="1 2">
    <name type="scientific">Massiliimalia timonensis</name>
    <dbReference type="NCBI Taxonomy" id="1987501"/>
    <lineage>
        <taxon>Bacteria</taxon>
        <taxon>Bacillati</taxon>
        <taxon>Bacillota</taxon>
        <taxon>Clostridia</taxon>
        <taxon>Eubacteriales</taxon>
        <taxon>Oscillospiraceae</taxon>
        <taxon>Massiliimalia</taxon>
    </lineage>
</organism>
<gene>
    <name evidence="1" type="ORF">H8702_00725</name>
</gene>
<evidence type="ECO:0000313" key="2">
    <source>
        <dbReference type="Proteomes" id="UP000632659"/>
    </source>
</evidence>
<dbReference type="AlphaFoldDB" id="A0A8J6TTA2"/>
<dbReference type="InterPro" id="IPR017853">
    <property type="entry name" value="GH"/>
</dbReference>
<dbReference type="RefSeq" id="WP_154824740.1">
    <property type="nucleotide sequence ID" value="NZ_JACRTL010000001.1"/>
</dbReference>
<protein>
    <submittedName>
        <fullName evidence="1">Uncharacterized protein</fullName>
    </submittedName>
</protein>
<dbReference type="EMBL" id="JACRTL010000001">
    <property type="protein sequence ID" value="MBC8609643.1"/>
    <property type="molecule type" value="Genomic_DNA"/>
</dbReference>
<dbReference type="Gene3D" id="3.20.20.80">
    <property type="entry name" value="Glycosidases"/>
    <property type="match status" value="1"/>
</dbReference>
<dbReference type="SUPFAM" id="SSF51445">
    <property type="entry name" value="(Trans)glycosidases"/>
    <property type="match status" value="1"/>
</dbReference>
<name>A0A8J6TTA2_9FIRM</name>
<dbReference type="Proteomes" id="UP000632659">
    <property type="component" value="Unassembled WGS sequence"/>
</dbReference>
<proteinExistence type="predicted"/>
<accession>A0A8J6TTA2</accession>
<keyword evidence="2" id="KW-1185">Reference proteome</keyword>
<comment type="caution">
    <text evidence="1">The sequence shown here is derived from an EMBL/GenBank/DDBJ whole genome shotgun (WGS) entry which is preliminary data.</text>
</comment>